<organism evidence="2 3">
    <name type="scientific">Marasmiellus scandens</name>
    <dbReference type="NCBI Taxonomy" id="2682957"/>
    <lineage>
        <taxon>Eukaryota</taxon>
        <taxon>Fungi</taxon>
        <taxon>Dikarya</taxon>
        <taxon>Basidiomycota</taxon>
        <taxon>Agaricomycotina</taxon>
        <taxon>Agaricomycetes</taxon>
        <taxon>Agaricomycetidae</taxon>
        <taxon>Agaricales</taxon>
        <taxon>Marasmiineae</taxon>
        <taxon>Omphalotaceae</taxon>
        <taxon>Marasmiellus</taxon>
    </lineage>
</organism>
<evidence type="ECO:0000313" key="2">
    <source>
        <dbReference type="EMBL" id="KAK7434313.1"/>
    </source>
</evidence>
<comment type="caution">
    <text evidence="2">The sequence shown here is derived from an EMBL/GenBank/DDBJ whole genome shotgun (WGS) entry which is preliminary data.</text>
</comment>
<dbReference type="Proteomes" id="UP001498398">
    <property type="component" value="Unassembled WGS sequence"/>
</dbReference>
<reference evidence="2 3" key="1">
    <citation type="submission" date="2024-01" db="EMBL/GenBank/DDBJ databases">
        <title>A draft genome for the cacao thread blight pathogen Marasmiellus scandens.</title>
        <authorList>
            <person name="Baruah I.K."/>
            <person name="Leung J."/>
            <person name="Bukari Y."/>
            <person name="Amoako-Attah I."/>
            <person name="Meinhardt L.W."/>
            <person name="Bailey B.A."/>
            <person name="Cohen S.P."/>
        </authorList>
    </citation>
    <scope>NUCLEOTIDE SEQUENCE [LARGE SCALE GENOMIC DNA]</scope>
    <source>
        <strain evidence="2 3">GH-19</strain>
    </source>
</reference>
<accession>A0ABR1IJF4</accession>
<gene>
    <name evidence="2" type="ORF">VKT23_020263</name>
</gene>
<feature type="compositionally biased region" description="Basic residues" evidence="1">
    <location>
        <begin position="1211"/>
        <end position="1231"/>
    </location>
</feature>
<evidence type="ECO:0000313" key="3">
    <source>
        <dbReference type="Proteomes" id="UP001498398"/>
    </source>
</evidence>
<protein>
    <submittedName>
        <fullName evidence="2">Uncharacterized protein</fullName>
    </submittedName>
</protein>
<feature type="compositionally biased region" description="Polar residues" evidence="1">
    <location>
        <begin position="1296"/>
        <end position="1305"/>
    </location>
</feature>
<dbReference type="EMBL" id="JBANRG010000127">
    <property type="protein sequence ID" value="KAK7434313.1"/>
    <property type="molecule type" value="Genomic_DNA"/>
</dbReference>
<sequence>MYGIEGRSVELRPFAFLDNTQATTALVYVSFTDEEPAVKALLCDDIPLSSRSIWTSCLNAYRLFNWTPIEEPAEHLNILFTSQESGQCNRLVDMARVTPLFLHGTTELETGSECVHAFRQAIADDTYARIIEARDASPTQTISHDESVTSESSLEAIYHRVVSDIRESIRSCTVCQSKLEGQLQLQRFSDITDQGQSDGNNVEDEPMENSEERIWGDFQDDPGGTTGTAPRLSQLSHARAVLSKHFKKPFKQFYLSPMDSGNIPAAFYTSSARDIPWDRFPRLSPPEPITPALLRSIQFSPYFAGHDSYYNGPPAEEMNFQSDCLVDHVRESVMELGLYLRDNSYANWRDRGYRLLPSSLEMCSFEPPWMPEKHAMPAPQKQPWTHKPLSNIRSSPSLALEALDKGTVDVSMAELVAIATQNETTDPYFILTGCLPDGEILKVNPCLDRCRVPIAISVDIDSLIWVTELPRFKKKVDIFASPQRRNNPYIQSHNHVYVQLLLPQTQADLDSGKRVEYFTAKFGMSQIPHCEIGKVGDLALLALFPRMAHQDRSGKWRTMIPYEVLSYFWDKVISPCAQQICCEYDRFYFGGQDAQSWKRGRHKTSSSTWPLESDSLFPAINRFLSQNQSAGLHRFGSIFYAIDARGLKHRTKALFRKEGPNPVQMSFKALQEEYAFLDWEYMTDRSKGELYLDLATNSYPESPDPITLLWRASSIEDSFGRGGFCKGTLHRPGLFYEYGTLSAEMTQHRAALTHIINRVVYNIGYDIIRKFDNSREHFLAKDAYLANEKFTADVESVIKRLQEGYSFSYGVRDEVRICGLEVLHQIQTFFGQMIRNMITQVPFLAISTHTYISFLQLRLRALYKLQLQFRKQIPPNYAILTNLIVYLLHSTLYTPRLVPSALNETLENLDIIGNMSRRGTFFFETLNLKKRNPILEATDEDEESAFQSLCISHLDRRFPVEPKRPRKSLFRGEWLSISFQEYTSLVNNHLELALKPYNSEILEVSPAAKQLFVMFTASVWAATIYSENGDYEVPQTVEAAMSCWRVEHVKRLVPGVSFKLVNTRQHNGRGACGIAFTNRLSMYFPEENIVLSGNAKLFGEARTGYVAMFREKAKDLGDDIKSDLTYLISRAMCLPECNFEHGRIWPMHDNVIQMQVNPDYYLLDAFTDTGGRRGKTGSRPLLSKAKFHEKLLVLSGHFSATEARKTLNAAKRSRVRAASTRNRRIPPRKRKPVDDDIPPPRAGPPVVRTDRAMQPPRKKRKLVEPPEAPSPRQTRSQRGVITQQAIWEDESLGYDSDSSWRASSP</sequence>
<evidence type="ECO:0000256" key="1">
    <source>
        <dbReference type="SAM" id="MobiDB-lite"/>
    </source>
</evidence>
<name>A0ABR1IJF4_9AGAR</name>
<feature type="region of interest" description="Disordered" evidence="1">
    <location>
        <begin position="1207"/>
        <end position="1305"/>
    </location>
</feature>
<feature type="compositionally biased region" description="Polar residues" evidence="1">
    <location>
        <begin position="1271"/>
        <end position="1285"/>
    </location>
</feature>
<keyword evidence="3" id="KW-1185">Reference proteome</keyword>
<proteinExistence type="predicted"/>